<dbReference type="Proteomes" id="UP000015102">
    <property type="component" value="Unassembled WGS sequence"/>
</dbReference>
<keyword evidence="9" id="KW-0472">Membrane</keyword>
<evidence type="ECO:0000256" key="1">
    <source>
        <dbReference type="ARBA" id="ARBA00004141"/>
    </source>
</evidence>
<dbReference type="PANTHER" id="PTHR10027">
    <property type="entry name" value="CALCIUM-ACTIVATED POTASSIUM CHANNEL ALPHA CHAIN"/>
    <property type="match status" value="1"/>
</dbReference>
<proteinExistence type="predicted"/>
<keyword evidence="4" id="KW-0812">Transmembrane</keyword>
<dbReference type="EnsemblMetazoa" id="MESCA005474-RA">
    <property type="protein sequence ID" value="MESCA005474-PA"/>
    <property type="gene ID" value="MESCA005474"/>
</dbReference>
<dbReference type="Pfam" id="PF21014">
    <property type="entry name" value="Slowpoke_C"/>
    <property type="match status" value="1"/>
</dbReference>
<dbReference type="InterPro" id="IPR047871">
    <property type="entry name" value="K_chnl_Slo-like"/>
</dbReference>
<evidence type="ECO:0000259" key="12">
    <source>
        <dbReference type="Pfam" id="PF21014"/>
    </source>
</evidence>
<evidence type="ECO:0000256" key="10">
    <source>
        <dbReference type="ARBA" id="ARBA00023303"/>
    </source>
</evidence>
<evidence type="ECO:0000256" key="8">
    <source>
        <dbReference type="ARBA" id="ARBA00023065"/>
    </source>
</evidence>
<organism evidence="13 14">
    <name type="scientific">Megaselia scalaris</name>
    <name type="common">Humpbacked fly</name>
    <name type="synonym">Phora scalaris</name>
    <dbReference type="NCBI Taxonomy" id="36166"/>
    <lineage>
        <taxon>Eukaryota</taxon>
        <taxon>Metazoa</taxon>
        <taxon>Ecdysozoa</taxon>
        <taxon>Arthropoda</taxon>
        <taxon>Hexapoda</taxon>
        <taxon>Insecta</taxon>
        <taxon>Pterygota</taxon>
        <taxon>Neoptera</taxon>
        <taxon>Endopterygota</taxon>
        <taxon>Diptera</taxon>
        <taxon>Brachycera</taxon>
        <taxon>Muscomorpha</taxon>
        <taxon>Platypezoidea</taxon>
        <taxon>Phoridae</taxon>
        <taxon>Megaseliini</taxon>
        <taxon>Megaselia</taxon>
    </lineage>
</organism>
<keyword evidence="14" id="KW-1185">Reference proteome</keyword>
<dbReference type="EMBL" id="CAQQ02054098">
    <property type="status" value="NOT_ANNOTATED_CDS"/>
    <property type="molecule type" value="Genomic_DNA"/>
</dbReference>
<evidence type="ECO:0000313" key="14">
    <source>
        <dbReference type="Proteomes" id="UP000015102"/>
    </source>
</evidence>
<keyword evidence="7" id="KW-1133">Transmembrane helix</keyword>
<sequence>MFSNKIKDYCRQVNIVDEHHPAPTFTPPELPKKVHVRGSASELKSPKTSFMSNARMVEYALSSCSCRVGQISLYDGPLAQFGECGKYGDLFVAALKSYGMLCIGLYRFRDTSSSCDASSKRYVFVLMQFDPGLEYKPPAVRAPIGGHSANSQGTGVGGGGSNKDENS</sequence>
<keyword evidence="2" id="KW-0813">Transport</keyword>
<evidence type="ECO:0000256" key="2">
    <source>
        <dbReference type="ARBA" id="ARBA00022448"/>
    </source>
</evidence>
<feature type="domain" description="Ca2+-activated K+ channel Slowpoke-like C-terminal" evidence="12">
    <location>
        <begin position="62"/>
        <end position="124"/>
    </location>
</feature>
<reference evidence="14" key="1">
    <citation type="submission" date="2013-02" db="EMBL/GenBank/DDBJ databases">
        <authorList>
            <person name="Hughes D."/>
        </authorList>
    </citation>
    <scope>NUCLEOTIDE SEQUENCE</scope>
    <source>
        <strain>Durham</strain>
        <strain evidence="14">NC isolate 2 -- Noor lab</strain>
    </source>
</reference>
<keyword evidence="10" id="KW-0407">Ion channel</keyword>
<dbReference type="EMBL" id="CAQQ02054097">
    <property type="status" value="NOT_ANNOTATED_CDS"/>
    <property type="molecule type" value="Genomic_DNA"/>
</dbReference>
<evidence type="ECO:0000256" key="11">
    <source>
        <dbReference type="SAM" id="MobiDB-lite"/>
    </source>
</evidence>
<keyword evidence="6" id="KW-0630">Potassium</keyword>
<evidence type="ECO:0000256" key="3">
    <source>
        <dbReference type="ARBA" id="ARBA00022538"/>
    </source>
</evidence>
<dbReference type="STRING" id="36166.T1GPE6"/>
<feature type="region of interest" description="Disordered" evidence="11">
    <location>
        <begin position="143"/>
        <end position="167"/>
    </location>
</feature>
<dbReference type="PANTHER" id="PTHR10027:SF33">
    <property type="entry name" value="CALCIUM-ACTIVATED POTASSIUM CHANNEL SUBUNIT ALPHA-1-RELATED"/>
    <property type="match status" value="1"/>
</dbReference>
<dbReference type="AlphaFoldDB" id="T1GPE6"/>
<evidence type="ECO:0000256" key="6">
    <source>
        <dbReference type="ARBA" id="ARBA00022958"/>
    </source>
</evidence>
<evidence type="ECO:0000256" key="9">
    <source>
        <dbReference type="ARBA" id="ARBA00023136"/>
    </source>
</evidence>
<evidence type="ECO:0000256" key="7">
    <source>
        <dbReference type="ARBA" id="ARBA00022989"/>
    </source>
</evidence>
<dbReference type="GO" id="GO:0045211">
    <property type="term" value="C:postsynaptic membrane"/>
    <property type="evidence" value="ECO:0007669"/>
    <property type="project" value="TreeGrafter"/>
</dbReference>
<dbReference type="HOGENOM" id="CLU_1596383_0_0_1"/>
<name>T1GPE6_MEGSC</name>
<dbReference type="GO" id="GO:0060072">
    <property type="term" value="F:large conductance calcium-activated potassium channel activity"/>
    <property type="evidence" value="ECO:0007669"/>
    <property type="project" value="TreeGrafter"/>
</dbReference>
<evidence type="ECO:0000313" key="13">
    <source>
        <dbReference type="EnsemblMetazoa" id="MESCA005474-PA"/>
    </source>
</evidence>
<keyword evidence="5" id="KW-0631">Potassium channel</keyword>
<keyword evidence="3" id="KW-0633">Potassium transport</keyword>
<evidence type="ECO:0000256" key="4">
    <source>
        <dbReference type="ARBA" id="ARBA00022692"/>
    </source>
</evidence>
<evidence type="ECO:0000256" key="5">
    <source>
        <dbReference type="ARBA" id="ARBA00022826"/>
    </source>
</evidence>
<reference evidence="13" key="2">
    <citation type="submission" date="2015-06" db="UniProtKB">
        <authorList>
            <consortium name="EnsemblMetazoa"/>
        </authorList>
    </citation>
    <scope>IDENTIFICATION</scope>
</reference>
<dbReference type="EMBL" id="CAQQ02054096">
    <property type="status" value="NOT_ANNOTATED_CDS"/>
    <property type="molecule type" value="Genomic_DNA"/>
</dbReference>
<protein>
    <recommendedName>
        <fullName evidence="12">Ca2+-activated K+ channel Slowpoke-like C-terminal domain-containing protein</fullName>
    </recommendedName>
</protein>
<keyword evidence="8" id="KW-0406">Ion transport</keyword>
<comment type="subcellular location">
    <subcellularLocation>
        <location evidence="1">Membrane</location>
        <topology evidence="1">Multi-pass membrane protein</topology>
    </subcellularLocation>
</comment>
<dbReference type="EMBL" id="CAQQ02054099">
    <property type="status" value="NOT_ANNOTATED_CDS"/>
    <property type="molecule type" value="Genomic_DNA"/>
</dbReference>
<accession>T1GPE6</accession>
<dbReference type="InterPro" id="IPR048735">
    <property type="entry name" value="Slowpoke-like_C"/>
</dbReference>